<dbReference type="Pfam" id="PF00135">
    <property type="entry name" value="COesterase"/>
    <property type="match status" value="1"/>
</dbReference>
<feature type="domain" description="Carboxylesterase type B" evidence="4">
    <location>
        <begin position="26"/>
        <end position="505"/>
    </location>
</feature>
<dbReference type="OrthoDB" id="408631at2759"/>
<dbReference type="RefSeq" id="XP_040709388.1">
    <property type="nucleotide sequence ID" value="XM_040865441.1"/>
</dbReference>
<keyword evidence="3" id="KW-0732">Signal</keyword>
<dbReference type="EMBL" id="MCFJ01000030">
    <property type="protein sequence ID" value="ORY54941.1"/>
    <property type="molecule type" value="Genomic_DNA"/>
</dbReference>
<dbReference type="SUPFAM" id="SSF53474">
    <property type="entry name" value="alpha/beta-Hydrolases"/>
    <property type="match status" value="1"/>
</dbReference>
<evidence type="ECO:0000259" key="4">
    <source>
        <dbReference type="Pfam" id="PF00135"/>
    </source>
</evidence>
<dbReference type="Gene3D" id="3.40.50.1820">
    <property type="entry name" value="alpha/beta hydrolase"/>
    <property type="match status" value="1"/>
</dbReference>
<dbReference type="AlphaFoldDB" id="A0A1Y2D6K6"/>
<sequence>MRFATLLSTIILLRPSRAVSYSLVSDPIIDLGYGRYQGVYNTTFDQNIFRGIRYATPPTGKLRWQLPQSPEVNRAQVTSAVENPPRCPQSYQAPPDETVDLDTDVLGNEDCLFLNVFTPANATQSPVLVWIHGGGYGAGSAKTYDFASQVHTNKNEYIAVVIQYRLGAFGFLSSAEVARSGVPNAGIHDMRFALEWVQKHIHVFGGDPGRVTIAGESAGGGSVMLLGMANGGSEGTSLFNGVIASSPYLPTQWKYDDILPSQSYYRLAQEAGCLTDQTASTVSIFDCLQTTDTLVLQNASNYISTTGLYGQWAFVPVTDDTLIQCRPTEQLAVKPRTNGIRLLTSNNLNEGPYFVPQTIETETDFLDWLRTTYPLLTPSTLTSVLSYYGLPENFDPSEPYVDSNGLNPPFSTTTSHFGIGWQQAANNLYAETTFVCPSYWLADAFSAQGGKAWKYQFSVPPACHGCDIEPFLNRTNIEGTGINEVLRTTMQRVWGNFVVNGDPGMSALQMADFNGSSESGDNLTAVGAGTWPLWSGGLGGAYGRNGMVNMNMTGGVQVVKEQTLNGQIWELTQYVPGEKDTDPPLEAKTQVVDADSWEGGRRERCRLWVELGPWIME</sequence>
<evidence type="ECO:0000313" key="5">
    <source>
        <dbReference type="EMBL" id="ORY54941.1"/>
    </source>
</evidence>
<evidence type="ECO:0000256" key="1">
    <source>
        <dbReference type="ARBA" id="ARBA00005964"/>
    </source>
</evidence>
<gene>
    <name evidence="5" type="ORF">BCR38DRAFT_529038</name>
</gene>
<dbReference type="InterPro" id="IPR050309">
    <property type="entry name" value="Type-B_Carboxylest/Lipase"/>
</dbReference>
<dbReference type="STRING" id="1141098.A0A1Y2D6K6"/>
<reference evidence="5 6" key="1">
    <citation type="submission" date="2016-07" db="EMBL/GenBank/DDBJ databases">
        <title>Pervasive Adenine N6-methylation of Active Genes in Fungi.</title>
        <authorList>
            <consortium name="DOE Joint Genome Institute"/>
            <person name="Mondo S.J."/>
            <person name="Dannebaum R.O."/>
            <person name="Kuo R.C."/>
            <person name="Labutti K."/>
            <person name="Haridas S."/>
            <person name="Kuo A."/>
            <person name="Salamov A."/>
            <person name="Ahrendt S.R."/>
            <person name="Lipzen A."/>
            <person name="Sullivan W."/>
            <person name="Andreopoulos W.B."/>
            <person name="Clum A."/>
            <person name="Lindquist E."/>
            <person name="Daum C."/>
            <person name="Ramamoorthy G.K."/>
            <person name="Gryganskyi A."/>
            <person name="Culley D."/>
            <person name="Magnuson J.K."/>
            <person name="James T.Y."/>
            <person name="O'Malley M.A."/>
            <person name="Stajich J.E."/>
            <person name="Spatafora J.W."/>
            <person name="Visel A."/>
            <person name="Grigoriev I.V."/>
        </authorList>
    </citation>
    <scope>NUCLEOTIDE SEQUENCE [LARGE SCALE GENOMIC DNA]</scope>
    <source>
        <strain evidence="5 6">CBS 129021</strain>
    </source>
</reference>
<protein>
    <recommendedName>
        <fullName evidence="3">Carboxylic ester hydrolase</fullName>
        <ecNumber evidence="3">3.1.1.-</ecNumber>
    </recommendedName>
</protein>
<dbReference type="PANTHER" id="PTHR11559">
    <property type="entry name" value="CARBOXYLESTERASE"/>
    <property type="match status" value="1"/>
</dbReference>
<organism evidence="5 6">
    <name type="scientific">Pseudomassariella vexata</name>
    <dbReference type="NCBI Taxonomy" id="1141098"/>
    <lineage>
        <taxon>Eukaryota</taxon>
        <taxon>Fungi</taxon>
        <taxon>Dikarya</taxon>
        <taxon>Ascomycota</taxon>
        <taxon>Pezizomycotina</taxon>
        <taxon>Sordariomycetes</taxon>
        <taxon>Xylariomycetidae</taxon>
        <taxon>Amphisphaeriales</taxon>
        <taxon>Pseudomassariaceae</taxon>
        <taxon>Pseudomassariella</taxon>
    </lineage>
</organism>
<evidence type="ECO:0000256" key="2">
    <source>
        <dbReference type="ARBA" id="ARBA00022801"/>
    </source>
</evidence>
<dbReference type="InParanoid" id="A0A1Y2D6K6"/>
<evidence type="ECO:0000256" key="3">
    <source>
        <dbReference type="RuleBase" id="RU361235"/>
    </source>
</evidence>
<feature type="signal peptide" evidence="3">
    <location>
        <begin position="1"/>
        <end position="18"/>
    </location>
</feature>
<dbReference type="GeneID" id="63781653"/>
<name>A0A1Y2D6K6_9PEZI</name>
<comment type="caution">
    <text evidence="5">The sequence shown here is derived from an EMBL/GenBank/DDBJ whole genome shotgun (WGS) entry which is preliminary data.</text>
</comment>
<keyword evidence="6" id="KW-1185">Reference proteome</keyword>
<dbReference type="EC" id="3.1.1.-" evidence="3"/>
<dbReference type="Proteomes" id="UP000193689">
    <property type="component" value="Unassembled WGS sequence"/>
</dbReference>
<dbReference type="InterPro" id="IPR019819">
    <property type="entry name" value="Carboxylesterase_B_CS"/>
</dbReference>
<accession>A0A1Y2D6K6</accession>
<feature type="chain" id="PRO_5011810873" description="Carboxylic ester hydrolase" evidence="3">
    <location>
        <begin position="19"/>
        <end position="617"/>
    </location>
</feature>
<dbReference type="PROSITE" id="PS00122">
    <property type="entry name" value="CARBOXYLESTERASE_B_1"/>
    <property type="match status" value="1"/>
</dbReference>
<dbReference type="InterPro" id="IPR029058">
    <property type="entry name" value="AB_hydrolase_fold"/>
</dbReference>
<keyword evidence="2 3" id="KW-0378">Hydrolase</keyword>
<dbReference type="GO" id="GO:0016787">
    <property type="term" value="F:hydrolase activity"/>
    <property type="evidence" value="ECO:0007669"/>
    <property type="project" value="UniProtKB-KW"/>
</dbReference>
<dbReference type="InterPro" id="IPR002018">
    <property type="entry name" value="CarbesteraseB"/>
</dbReference>
<dbReference type="PROSITE" id="PS00941">
    <property type="entry name" value="CARBOXYLESTERASE_B_2"/>
    <property type="match status" value="1"/>
</dbReference>
<comment type="similarity">
    <text evidence="1 3">Belongs to the type-B carboxylesterase/lipase family.</text>
</comment>
<proteinExistence type="inferred from homology"/>
<evidence type="ECO:0000313" key="6">
    <source>
        <dbReference type="Proteomes" id="UP000193689"/>
    </source>
</evidence>
<dbReference type="InterPro" id="IPR019826">
    <property type="entry name" value="Carboxylesterase_B_AS"/>
</dbReference>